<organism evidence="1 2">
    <name type="scientific">Parnassius mnemosyne</name>
    <name type="common">clouded apollo</name>
    <dbReference type="NCBI Taxonomy" id="213953"/>
    <lineage>
        <taxon>Eukaryota</taxon>
        <taxon>Metazoa</taxon>
        <taxon>Ecdysozoa</taxon>
        <taxon>Arthropoda</taxon>
        <taxon>Hexapoda</taxon>
        <taxon>Insecta</taxon>
        <taxon>Pterygota</taxon>
        <taxon>Neoptera</taxon>
        <taxon>Endopterygota</taxon>
        <taxon>Lepidoptera</taxon>
        <taxon>Glossata</taxon>
        <taxon>Ditrysia</taxon>
        <taxon>Papilionoidea</taxon>
        <taxon>Papilionidae</taxon>
        <taxon>Parnassiinae</taxon>
        <taxon>Parnassini</taxon>
        <taxon>Parnassius</taxon>
        <taxon>Driopa</taxon>
    </lineage>
</organism>
<dbReference type="PANTHER" id="PTHR21530:SF7">
    <property type="entry name" value="TRAB DOMAIN-CONTAINING PROTEIN"/>
    <property type="match status" value="1"/>
</dbReference>
<dbReference type="AlphaFoldDB" id="A0AAV1MCE6"/>
<evidence type="ECO:0000313" key="1">
    <source>
        <dbReference type="EMBL" id="CAK1604347.1"/>
    </source>
</evidence>
<dbReference type="PANTHER" id="PTHR21530">
    <property type="entry name" value="PHEROMONE SHUTDOWN PROTEIN"/>
    <property type="match status" value="1"/>
</dbReference>
<gene>
    <name evidence="1" type="ORF">PARMNEM_LOCUS22578</name>
</gene>
<dbReference type="InterPro" id="IPR046345">
    <property type="entry name" value="TraB_PrgY-like"/>
</dbReference>
<reference evidence="1 2" key="1">
    <citation type="submission" date="2023-11" db="EMBL/GenBank/DDBJ databases">
        <authorList>
            <person name="Hedman E."/>
            <person name="Englund M."/>
            <person name="Stromberg M."/>
            <person name="Nyberg Akerstrom W."/>
            <person name="Nylinder S."/>
            <person name="Jareborg N."/>
            <person name="Kallberg Y."/>
            <person name="Kronander E."/>
        </authorList>
    </citation>
    <scope>NUCLEOTIDE SEQUENCE [LARGE SCALE GENOMIC DNA]</scope>
</reference>
<dbReference type="Proteomes" id="UP001314205">
    <property type="component" value="Unassembled WGS sequence"/>
</dbReference>
<comment type="caution">
    <text evidence="1">The sequence shown here is derived from an EMBL/GenBank/DDBJ whole genome shotgun (WGS) entry which is preliminary data.</text>
</comment>
<evidence type="ECO:0008006" key="3">
    <source>
        <dbReference type="Google" id="ProtNLM"/>
    </source>
</evidence>
<keyword evidence="2" id="KW-1185">Reference proteome</keyword>
<accession>A0AAV1MCE6</accession>
<dbReference type="EMBL" id="CAVLGL010000159">
    <property type="protein sequence ID" value="CAK1604347.1"/>
    <property type="molecule type" value="Genomic_DNA"/>
</dbReference>
<evidence type="ECO:0000313" key="2">
    <source>
        <dbReference type="Proteomes" id="UP001314205"/>
    </source>
</evidence>
<protein>
    <recommendedName>
        <fullName evidence="3">TraB domain-containing protein</fullName>
    </recommendedName>
</protein>
<proteinExistence type="predicted"/>
<sequence length="168" mass="19737">MKKIPGCKLFLGDRPIQITIARAFQSLSMYEIGQVLYHLSKTNTKPLDKYELEKYKDKQFVQSQFDEITKEVPAFKKIFHVFVDERDRCLAFSLQECVRSVQNPRVLAVVGMGHVNGIAKYYGKMKQEDIMPLLLVRPPPLYSIIIRKGLKFTFYFLLFSFFYRLFFG</sequence>
<name>A0AAV1MCE6_9NEOP</name>